<feature type="signal peptide" evidence="1">
    <location>
        <begin position="1"/>
        <end position="18"/>
    </location>
</feature>
<evidence type="ECO:0000313" key="2">
    <source>
        <dbReference type="EMBL" id="TQD68749.1"/>
    </source>
</evidence>
<reference evidence="2 3" key="1">
    <citation type="journal article" date="2019" name="G3 (Bethesda)">
        <title>Sequencing of a Wild Apple (Malus baccata) Genome Unravels the Differences Between Cultivated and Wild Apple Species Regarding Disease Resistance and Cold Tolerance.</title>
        <authorList>
            <person name="Chen X."/>
        </authorList>
    </citation>
    <scope>NUCLEOTIDE SEQUENCE [LARGE SCALE GENOMIC DNA]</scope>
    <source>
        <strain evidence="3">cv. Shandingzi</strain>
        <tissue evidence="2">Leaves</tissue>
    </source>
</reference>
<dbReference type="AlphaFoldDB" id="A0A540K3B2"/>
<evidence type="ECO:0008006" key="4">
    <source>
        <dbReference type="Google" id="ProtNLM"/>
    </source>
</evidence>
<comment type="caution">
    <text evidence="2">The sequence shown here is derived from an EMBL/GenBank/DDBJ whole genome shotgun (WGS) entry which is preliminary data.</text>
</comment>
<accession>A0A540K3B2</accession>
<keyword evidence="3" id="KW-1185">Reference proteome</keyword>
<evidence type="ECO:0000313" key="3">
    <source>
        <dbReference type="Proteomes" id="UP000315295"/>
    </source>
</evidence>
<evidence type="ECO:0000256" key="1">
    <source>
        <dbReference type="SAM" id="SignalP"/>
    </source>
</evidence>
<protein>
    <recommendedName>
        <fullName evidence="4">Secreted protein</fullName>
    </recommendedName>
</protein>
<sequence>MLCYFCFSFALLSVKILQTTHQIALNPRSLLTFQITIMPFAIHTALLEHLVPNATRSVEKLDENVIRVAAIEPLLAVDVVDLAPLRVAENIVPLVHLLELGLHFLVVDQVLIGVLVHRQTLLSLLQVLLFSIRELSLNHIVIQTLGITVDLGEEFK</sequence>
<feature type="chain" id="PRO_5022099803" description="Secreted protein" evidence="1">
    <location>
        <begin position="19"/>
        <end position="156"/>
    </location>
</feature>
<organism evidence="2 3">
    <name type="scientific">Malus baccata</name>
    <name type="common">Siberian crab apple</name>
    <name type="synonym">Pyrus baccata</name>
    <dbReference type="NCBI Taxonomy" id="106549"/>
    <lineage>
        <taxon>Eukaryota</taxon>
        <taxon>Viridiplantae</taxon>
        <taxon>Streptophyta</taxon>
        <taxon>Embryophyta</taxon>
        <taxon>Tracheophyta</taxon>
        <taxon>Spermatophyta</taxon>
        <taxon>Magnoliopsida</taxon>
        <taxon>eudicotyledons</taxon>
        <taxon>Gunneridae</taxon>
        <taxon>Pentapetalae</taxon>
        <taxon>rosids</taxon>
        <taxon>fabids</taxon>
        <taxon>Rosales</taxon>
        <taxon>Rosaceae</taxon>
        <taxon>Amygdaloideae</taxon>
        <taxon>Maleae</taxon>
        <taxon>Malus</taxon>
    </lineage>
</organism>
<proteinExistence type="predicted"/>
<dbReference type="EMBL" id="VIEB01009906">
    <property type="protein sequence ID" value="TQD68749.1"/>
    <property type="molecule type" value="Genomic_DNA"/>
</dbReference>
<gene>
    <name evidence="2" type="ORF">C1H46_045718</name>
</gene>
<name>A0A540K3B2_MALBA</name>
<keyword evidence="1" id="KW-0732">Signal</keyword>
<dbReference type="Proteomes" id="UP000315295">
    <property type="component" value="Unassembled WGS sequence"/>
</dbReference>